<evidence type="ECO:0000256" key="3">
    <source>
        <dbReference type="ARBA" id="ARBA00023002"/>
    </source>
</evidence>
<dbReference type="KEGG" id="asd:AS9A_0156"/>
<sequence>MKLGVSFPQVELAGSAAALSQFTTAAEDLGYDHVLMYDHVVGAVHRDRTPALPELAYTEHDPFHDPLVSFAYLAALTTRIRLVTGVLVLPQRQTVLVARQVADVSILSGGRLALGVGVGLNYVEYDALGEQFSTRGARLTEQIPYLRRLWTEDVVTFSGKFDQIDRAALNPKPRMQIPIYTGGWSEAAFQRAVALADGFIFAGGNDHSLAAWSRVQQLLQESGRSPSSFASYFNLHIDEHGPDRQRTLDTISRLSDAGATHITASTFGQGFTHVGEHVDYLEWLATHVDQGP</sequence>
<dbReference type="Gene3D" id="3.20.20.30">
    <property type="entry name" value="Luciferase-like domain"/>
    <property type="match status" value="1"/>
</dbReference>
<dbReference type="InterPro" id="IPR050172">
    <property type="entry name" value="SsuD_RutA_monooxygenase"/>
</dbReference>
<proteinExistence type="predicted"/>
<dbReference type="PANTHER" id="PTHR42847">
    <property type="entry name" value="ALKANESULFONATE MONOOXYGENASE"/>
    <property type="match status" value="1"/>
</dbReference>
<keyword evidence="4" id="KW-0503">Monooxygenase</keyword>
<reference evidence="6 7" key="1">
    <citation type="journal article" date="2011" name="J. Bacteriol.">
        <title>Complete genome sequence of Amycolicicoccus subflavus DQS3-9A1T, an actinomycete isolated from crude oil-polluted soil.</title>
        <authorList>
            <person name="Cai M."/>
            <person name="Chen W.M."/>
            <person name="Nie Y."/>
            <person name="Chi C.Q."/>
            <person name="Wang Y.N."/>
            <person name="Tang Y.Q."/>
            <person name="Li G.Y."/>
            <person name="Wu X.L."/>
        </authorList>
    </citation>
    <scope>NUCLEOTIDE SEQUENCE [LARGE SCALE GENOMIC DNA]</scope>
    <source>
        <strain evidence="7">DSM 45089 / DQS3-9A1</strain>
    </source>
</reference>
<dbReference type="Proteomes" id="UP000009235">
    <property type="component" value="Chromosome"/>
</dbReference>
<dbReference type="GO" id="GO:0008726">
    <property type="term" value="F:alkanesulfonate monooxygenase activity"/>
    <property type="evidence" value="ECO:0007669"/>
    <property type="project" value="TreeGrafter"/>
</dbReference>
<dbReference type="Pfam" id="PF00296">
    <property type="entry name" value="Bac_luciferase"/>
    <property type="match status" value="1"/>
</dbReference>
<dbReference type="SUPFAM" id="SSF51679">
    <property type="entry name" value="Bacterial luciferase-like"/>
    <property type="match status" value="1"/>
</dbReference>
<keyword evidence="2" id="KW-0288">FMN</keyword>
<evidence type="ECO:0000256" key="1">
    <source>
        <dbReference type="ARBA" id="ARBA00022630"/>
    </source>
</evidence>
<organism evidence="6 7">
    <name type="scientific">Hoyosella subflava (strain DSM 45089 / JCM 17490 / NBRC 109087 / DQS3-9A1)</name>
    <name type="common">Amycolicicoccus subflavus</name>
    <dbReference type="NCBI Taxonomy" id="443218"/>
    <lineage>
        <taxon>Bacteria</taxon>
        <taxon>Bacillati</taxon>
        <taxon>Actinomycetota</taxon>
        <taxon>Actinomycetes</taxon>
        <taxon>Mycobacteriales</taxon>
        <taxon>Hoyosellaceae</taxon>
        <taxon>Hoyosella</taxon>
    </lineage>
</organism>
<evidence type="ECO:0000259" key="5">
    <source>
        <dbReference type="Pfam" id="PF00296"/>
    </source>
</evidence>
<keyword evidence="3" id="KW-0560">Oxidoreductase</keyword>
<dbReference type="HOGENOM" id="CLU_027853_7_1_11"/>
<evidence type="ECO:0000313" key="7">
    <source>
        <dbReference type="Proteomes" id="UP000009235"/>
    </source>
</evidence>
<keyword evidence="1" id="KW-0285">Flavoprotein</keyword>
<dbReference type="GO" id="GO:0046306">
    <property type="term" value="P:alkanesulfonate catabolic process"/>
    <property type="evidence" value="ECO:0007669"/>
    <property type="project" value="TreeGrafter"/>
</dbReference>
<dbReference type="EMBL" id="CP002786">
    <property type="protein sequence ID" value="AEF38616.1"/>
    <property type="molecule type" value="Genomic_DNA"/>
</dbReference>
<evidence type="ECO:0000256" key="2">
    <source>
        <dbReference type="ARBA" id="ARBA00022643"/>
    </source>
</evidence>
<dbReference type="eggNOG" id="COG2141">
    <property type="taxonomic scope" value="Bacteria"/>
</dbReference>
<evidence type="ECO:0000256" key="4">
    <source>
        <dbReference type="ARBA" id="ARBA00023033"/>
    </source>
</evidence>
<evidence type="ECO:0000313" key="6">
    <source>
        <dbReference type="EMBL" id="AEF38616.1"/>
    </source>
</evidence>
<protein>
    <submittedName>
        <fullName evidence="6">Luciferase family protein</fullName>
    </submittedName>
</protein>
<feature type="domain" description="Luciferase-like" evidence="5">
    <location>
        <begin position="13"/>
        <end position="235"/>
    </location>
</feature>
<dbReference type="RefSeq" id="WP_013804968.1">
    <property type="nucleotide sequence ID" value="NC_015564.1"/>
</dbReference>
<dbReference type="NCBIfam" id="TIGR03619">
    <property type="entry name" value="F420_Rv2161c"/>
    <property type="match status" value="1"/>
</dbReference>
<keyword evidence="7" id="KW-1185">Reference proteome</keyword>
<dbReference type="AlphaFoldDB" id="F6EEG4"/>
<dbReference type="STRING" id="443218.AS9A_0156"/>
<accession>F6EEG4</accession>
<gene>
    <name evidence="6" type="ordered locus">AS9A_0156</name>
</gene>
<dbReference type="OrthoDB" id="9781803at2"/>
<name>F6EEG4_HOYSD</name>
<dbReference type="PANTHER" id="PTHR42847:SF4">
    <property type="entry name" value="ALKANESULFONATE MONOOXYGENASE-RELATED"/>
    <property type="match status" value="1"/>
</dbReference>
<dbReference type="InterPro" id="IPR019921">
    <property type="entry name" value="Lucif-like_OxRdtase_Rv2161c"/>
</dbReference>
<dbReference type="InterPro" id="IPR011251">
    <property type="entry name" value="Luciferase-like_dom"/>
</dbReference>
<dbReference type="InterPro" id="IPR036661">
    <property type="entry name" value="Luciferase-like_sf"/>
</dbReference>